<reference evidence="1" key="1">
    <citation type="submission" date="2019-10" db="EMBL/GenBank/DDBJ databases">
        <authorList>
            <consortium name="DOE Joint Genome Institute"/>
            <person name="Kuo A."/>
            <person name="Miyauchi S."/>
            <person name="Kiss E."/>
            <person name="Drula E."/>
            <person name="Kohler A."/>
            <person name="Sanchez-Garcia M."/>
            <person name="Andreopoulos B."/>
            <person name="Barry K.W."/>
            <person name="Bonito G."/>
            <person name="Buee M."/>
            <person name="Carver A."/>
            <person name="Chen C."/>
            <person name="Cichocki N."/>
            <person name="Clum A."/>
            <person name="Culley D."/>
            <person name="Crous P.W."/>
            <person name="Fauchery L."/>
            <person name="Girlanda M."/>
            <person name="Hayes R."/>
            <person name="Keri Z."/>
            <person name="Labutti K."/>
            <person name="Lipzen A."/>
            <person name="Lombard V."/>
            <person name="Magnuson J."/>
            <person name="Maillard F."/>
            <person name="Morin E."/>
            <person name="Murat C."/>
            <person name="Nolan M."/>
            <person name="Ohm R."/>
            <person name="Pangilinan J."/>
            <person name="Pereira M."/>
            <person name="Perotto S."/>
            <person name="Peter M."/>
            <person name="Riley R."/>
            <person name="Sitrit Y."/>
            <person name="Stielow B."/>
            <person name="Szollosi G."/>
            <person name="Zifcakova L."/>
            <person name="Stursova M."/>
            <person name="Spatafora J.W."/>
            <person name="Tedersoo L."/>
            <person name="Vaario L.-M."/>
            <person name="Yamada A."/>
            <person name="Yan M."/>
            <person name="Wang P."/>
            <person name="Xu J."/>
            <person name="Bruns T."/>
            <person name="Baldrian P."/>
            <person name="Vilgalys R."/>
            <person name="Henrissat B."/>
            <person name="Grigoriev I.V."/>
            <person name="Hibbett D."/>
            <person name="Nagy L.G."/>
            <person name="Martin F.M."/>
        </authorList>
    </citation>
    <scope>NUCLEOTIDE SEQUENCE</scope>
    <source>
        <strain evidence="1">P2</strain>
    </source>
</reference>
<protein>
    <submittedName>
        <fullName evidence="1">Pyruvate decarboxylase</fullName>
    </submittedName>
</protein>
<dbReference type="EMBL" id="MU117987">
    <property type="protein sequence ID" value="KAF9650215.1"/>
    <property type="molecule type" value="Genomic_DNA"/>
</dbReference>
<keyword evidence="1" id="KW-0670">Pyruvate</keyword>
<name>A0ACB6ZKB4_THEGA</name>
<dbReference type="Proteomes" id="UP000886501">
    <property type="component" value="Unassembled WGS sequence"/>
</dbReference>
<gene>
    <name evidence="1" type="ORF">BDM02DRAFT_3141430</name>
</gene>
<accession>A0ACB6ZKB4</accession>
<evidence type="ECO:0000313" key="1">
    <source>
        <dbReference type="EMBL" id="KAF9650215.1"/>
    </source>
</evidence>
<proteinExistence type="predicted"/>
<keyword evidence="2" id="KW-1185">Reference proteome</keyword>
<organism evidence="1 2">
    <name type="scientific">Thelephora ganbajun</name>
    <name type="common">Ganba fungus</name>
    <dbReference type="NCBI Taxonomy" id="370292"/>
    <lineage>
        <taxon>Eukaryota</taxon>
        <taxon>Fungi</taxon>
        <taxon>Dikarya</taxon>
        <taxon>Basidiomycota</taxon>
        <taxon>Agaricomycotina</taxon>
        <taxon>Agaricomycetes</taxon>
        <taxon>Thelephorales</taxon>
        <taxon>Thelephoraceae</taxon>
        <taxon>Thelephora</taxon>
    </lineage>
</organism>
<reference evidence="1" key="2">
    <citation type="journal article" date="2020" name="Nat. Commun.">
        <title>Large-scale genome sequencing of mycorrhizal fungi provides insights into the early evolution of symbiotic traits.</title>
        <authorList>
            <person name="Miyauchi S."/>
            <person name="Kiss E."/>
            <person name="Kuo A."/>
            <person name="Drula E."/>
            <person name="Kohler A."/>
            <person name="Sanchez-Garcia M."/>
            <person name="Morin E."/>
            <person name="Andreopoulos B."/>
            <person name="Barry K.W."/>
            <person name="Bonito G."/>
            <person name="Buee M."/>
            <person name="Carver A."/>
            <person name="Chen C."/>
            <person name="Cichocki N."/>
            <person name="Clum A."/>
            <person name="Culley D."/>
            <person name="Crous P.W."/>
            <person name="Fauchery L."/>
            <person name="Girlanda M."/>
            <person name="Hayes R.D."/>
            <person name="Keri Z."/>
            <person name="LaButti K."/>
            <person name="Lipzen A."/>
            <person name="Lombard V."/>
            <person name="Magnuson J."/>
            <person name="Maillard F."/>
            <person name="Murat C."/>
            <person name="Nolan M."/>
            <person name="Ohm R.A."/>
            <person name="Pangilinan J."/>
            <person name="Pereira M.F."/>
            <person name="Perotto S."/>
            <person name="Peter M."/>
            <person name="Pfister S."/>
            <person name="Riley R."/>
            <person name="Sitrit Y."/>
            <person name="Stielow J.B."/>
            <person name="Szollosi G."/>
            <person name="Zifcakova L."/>
            <person name="Stursova M."/>
            <person name="Spatafora J.W."/>
            <person name="Tedersoo L."/>
            <person name="Vaario L.M."/>
            <person name="Yamada A."/>
            <person name="Yan M."/>
            <person name="Wang P."/>
            <person name="Xu J."/>
            <person name="Bruns T."/>
            <person name="Baldrian P."/>
            <person name="Vilgalys R."/>
            <person name="Dunand C."/>
            <person name="Henrissat B."/>
            <person name="Grigoriev I.V."/>
            <person name="Hibbett D."/>
            <person name="Nagy L.G."/>
            <person name="Martin F.M."/>
        </authorList>
    </citation>
    <scope>NUCLEOTIDE SEQUENCE</scope>
    <source>
        <strain evidence="1">P2</strain>
    </source>
</reference>
<sequence length="551" mass="59839">MSTTTISGYLLDRLAQIGVESVFGVPGDFSLQFVEKIVDHKIVEWVGACNELNAAYAADGYSRVKGVPGCLSTTFGVGELSAINGIAGSFAERVPVVHVVGTPPTEQMKDKPLLHHTLGNGHFEAYSKAAEHFVVASAILSEPSTAGAEIDRVLIDCVTKFRPVYITLPTDLVNAVVSATPLQIPLDFTIPENDTATEAAVLDVIVKQVSTAQDRVVVIVDGCALRYGVTGEVKDFLRKTKFPVFVAPMGKSAVDESYERFGGVYAGRPSLPAVKQTIEQATLIISIGAICSDINTGGFSHELPKTKLIELHSDRTEVFHAVYPRIGMKHLLPKLTTKLPTPASLMPMTSYAYPVPEEEHDGITQPWLWPTVGSHFRPGDVIVADTGTSAFGTLDIRMKSGSVYMTQTLWGSIGYSVGAALGAALAARQCKMGKTYLFVGDGSLQLTVQELSTMMHLGLKPIIFVINNSGYTIERFLHGPTQSFNDIVNWKWTKLLDALSDEKAMSESYKVATKTELDQLLSKPDFGKVITLVEVVVPMFDAPPILRRYRQ</sequence>
<evidence type="ECO:0000313" key="2">
    <source>
        <dbReference type="Proteomes" id="UP000886501"/>
    </source>
</evidence>
<comment type="caution">
    <text evidence="1">The sequence shown here is derived from an EMBL/GenBank/DDBJ whole genome shotgun (WGS) entry which is preliminary data.</text>
</comment>